<accession>A0A2U1PB78</accession>
<sequence>MEVSNMAYLISCGVTKFPLKYLGVPVGCNMAWCSNWKAIIHKFSYKLSLWKARLLSVGGHLTLIRSVLGNLPTYYISLYRMLVQVQQNLESIYKNFFIGADQGEKKLGDIGIGSIYGLNIGLLFKWIWRLMNHPSNLWAHVVINIHGPHGGIFDDHTHSSNPSPWGSILKFVNNIKRKGIALLSMCSRKIGNGEYTRFWEVIWCGDKPLKLQFPRILLLDTDRECLVINKISLHDWTSVFRRAPRGGAELVQLEALQAVIGDVVLTYHCDSWKNSLDVSGGFTVASARHFVDITL</sequence>
<name>A0A2U1PB78_ARTAN</name>
<keyword evidence="1" id="KW-0548">Nucleotidyltransferase</keyword>
<evidence type="ECO:0000313" key="1">
    <source>
        <dbReference type="EMBL" id="PWA82998.1"/>
    </source>
</evidence>
<dbReference type="EMBL" id="PKPP01001404">
    <property type="protein sequence ID" value="PWA82998.1"/>
    <property type="molecule type" value="Genomic_DNA"/>
</dbReference>
<dbReference type="AlphaFoldDB" id="A0A2U1PB78"/>
<dbReference type="GO" id="GO:0003964">
    <property type="term" value="F:RNA-directed DNA polymerase activity"/>
    <property type="evidence" value="ECO:0007669"/>
    <property type="project" value="UniProtKB-KW"/>
</dbReference>
<reference evidence="1 2" key="1">
    <citation type="journal article" date="2018" name="Mol. Plant">
        <title>The genome of Artemisia annua provides insight into the evolution of Asteraceae family and artemisinin biosynthesis.</title>
        <authorList>
            <person name="Shen Q."/>
            <person name="Zhang L."/>
            <person name="Liao Z."/>
            <person name="Wang S."/>
            <person name="Yan T."/>
            <person name="Shi P."/>
            <person name="Liu M."/>
            <person name="Fu X."/>
            <person name="Pan Q."/>
            <person name="Wang Y."/>
            <person name="Lv Z."/>
            <person name="Lu X."/>
            <person name="Zhang F."/>
            <person name="Jiang W."/>
            <person name="Ma Y."/>
            <person name="Chen M."/>
            <person name="Hao X."/>
            <person name="Li L."/>
            <person name="Tang Y."/>
            <person name="Lv G."/>
            <person name="Zhou Y."/>
            <person name="Sun X."/>
            <person name="Brodelius P.E."/>
            <person name="Rose J.K.C."/>
            <person name="Tang K."/>
        </authorList>
    </citation>
    <scope>NUCLEOTIDE SEQUENCE [LARGE SCALE GENOMIC DNA]</scope>
    <source>
        <strain evidence="2">cv. Huhao1</strain>
        <tissue evidence="1">Leaf</tissue>
    </source>
</reference>
<dbReference type="Proteomes" id="UP000245207">
    <property type="component" value="Unassembled WGS sequence"/>
</dbReference>
<keyword evidence="1" id="KW-0695">RNA-directed DNA polymerase</keyword>
<evidence type="ECO:0000313" key="2">
    <source>
        <dbReference type="Proteomes" id="UP000245207"/>
    </source>
</evidence>
<dbReference type="PANTHER" id="PTHR33116">
    <property type="entry name" value="REVERSE TRANSCRIPTASE ZINC-BINDING DOMAIN-CONTAINING PROTEIN-RELATED-RELATED"/>
    <property type="match status" value="1"/>
</dbReference>
<comment type="caution">
    <text evidence="1">The sequence shown here is derived from an EMBL/GenBank/DDBJ whole genome shotgun (WGS) entry which is preliminary data.</text>
</comment>
<keyword evidence="1" id="KW-0808">Transferase</keyword>
<organism evidence="1 2">
    <name type="scientific">Artemisia annua</name>
    <name type="common">Sweet wormwood</name>
    <dbReference type="NCBI Taxonomy" id="35608"/>
    <lineage>
        <taxon>Eukaryota</taxon>
        <taxon>Viridiplantae</taxon>
        <taxon>Streptophyta</taxon>
        <taxon>Embryophyta</taxon>
        <taxon>Tracheophyta</taxon>
        <taxon>Spermatophyta</taxon>
        <taxon>Magnoliopsida</taxon>
        <taxon>eudicotyledons</taxon>
        <taxon>Gunneridae</taxon>
        <taxon>Pentapetalae</taxon>
        <taxon>asterids</taxon>
        <taxon>campanulids</taxon>
        <taxon>Asterales</taxon>
        <taxon>Asteraceae</taxon>
        <taxon>Asteroideae</taxon>
        <taxon>Anthemideae</taxon>
        <taxon>Artemisiinae</taxon>
        <taxon>Artemisia</taxon>
    </lineage>
</organism>
<protein>
    <submittedName>
        <fullName evidence="1">RNA-directed DNA polymerase, eukaryota, Reverse transcriptase zinc-binding domain protein</fullName>
    </submittedName>
</protein>
<proteinExistence type="predicted"/>
<gene>
    <name evidence="1" type="ORF">CTI12_AA031710</name>
</gene>
<dbReference type="OrthoDB" id="689430at2759"/>
<dbReference type="PANTHER" id="PTHR33116:SF79">
    <property type="entry name" value="REVERSE TRANSCRIPTASE DOMAIN, ZINC FINGER, CCHC-TYPE-RELATED"/>
    <property type="match status" value="1"/>
</dbReference>
<keyword evidence="2" id="KW-1185">Reference proteome</keyword>